<reference evidence="1 2" key="1">
    <citation type="journal article" date="2015" name="Sci. Rep.">
        <title>Genome of the facultative scuticociliatosis pathogen Pseudocohnilembus persalinus provides insight into its virulence through horizontal gene transfer.</title>
        <authorList>
            <person name="Xiong J."/>
            <person name="Wang G."/>
            <person name="Cheng J."/>
            <person name="Tian M."/>
            <person name="Pan X."/>
            <person name="Warren A."/>
            <person name="Jiang C."/>
            <person name="Yuan D."/>
            <person name="Miao W."/>
        </authorList>
    </citation>
    <scope>NUCLEOTIDE SEQUENCE [LARGE SCALE GENOMIC DNA]</scope>
    <source>
        <strain evidence="1">36N120E</strain>
    </source>
</reference>
<dbReference type="Proteomes" id="UP000054937">
    <property type="component" value="Unassembled WGS sequence"/>
</dbReference>
<dbReference type="OrthoDB" id="284906at2759"/>
<organism evidence="1 2">
    <name type="scientific">Pseudocohnilembus persalinus</name>
    <name type="common">Ciliate</name>
    <dbReference type="NCBI Taxonomy" id="266149"/>
    <lineage>
        <taxon>Eukaryota</taxon>
        <taxon>Sar</taxon>
        <taxon>Alveolata</taxon>
        <taxon>Ciliophora</taxon>
        <taxon>Intramacronucleata</taxon>
        <taxon>Oligohymenophorea</taxon>
        <taxon>Scuticociliatia</taxon>
        <taxon>Philasterida</taxon>
        <taxon>Pseudocohnilembidae</taxon>
        <taxon>Pseudocohnilembus</taxon>
    </lineage>
</organism>
<keyword evidence="2" id="KW-1185">Reference proteome</keyword>
<evidence type="ECO:0000313" key="1">
    <source>
        <dbReference type="EMBL" id="KRX03765.1"/>
    </source>
</evidence>
<protein>
    <submittedName>
        <fullName evidence="1">Uncharacterized protein</fullName>
    </submittedName>
</protein>
<evidence type="ECO:0000313" key="2">
    <source>
        <dbReference type="Proteomes" id="UP000054937"/>
    </source>
</evidence>
<dbReference type="OMA" id="WNTSHSA"/>
<accession>A0A0V0QP54</accession>
<dbReference type="AlphaFoldDB" id="A0A0V0QP54"/>
<sequence length="285" mass="33096">MHKIGSIKNNKVNYHIDEQFFSNEDIPLKALDAKKTIQQKIDPDLLGLRNRQWNNSTSVPLNPLQEETHERKLIKIKLGLFDQPQPIQKDKKIELGTETRNDYTGWNVSTQMENKELRNNLNSQTMQARKNNKIKETTMLNGYINPVDGQKIQQEKLRMVKEIEKQYRDQIREEYLYANPAASQEKADAAVFRLTYENQLKQKQVIQDPGLTFKPQIKDTTQGKYIKAEHNGIYQITTKIEHDDEGNAIPVGVWSCCLAEEKDAPGCNKKLCDKARWNYASYNQD</sequence>
<name>A0A0V0QP54_PSEPJ</name>
<dbReference type="InParanoid" id="A0A0V0QP54"/>
<dbReference type="EMBL" id="LDAU01000126">
    <property type="protein sequence ID" value="KRX03765.1"/>
    <property type="molecule type" value="Genomic_DNA"/>
</dbReference>
<proteinExistence type="predicted"/>
<comment type="caution">
    <text evidence="1">The sequence shown here is derived from an EMBL/GenBank/DDBJ whole genome shotgun (WGS) entry which is preliminary data.</text>
</comment>
<gene>
    <name evidence="1" type="ORF">PPERSA_04273</name>
</gene>